<evidence type="ECO:0000313" key="4">
    <source>
        <dbReference type="Proteomes" id="UP000178587"/>
    </source>
</evidence>
<dbReference type="Gene3D" id="3.40.50.2000">
    <property type="entry name" value="Glycogen Phosphorylase B"/>
    <property type="match status" value="2"/>
</dbReference>
<comment type="caution">
    <text evidence="3">The sequence shown here is derived from an EMBL/GenBank/DDBJ whole genome shotgun (WGS) entry which is preliminary data.</text>
</comment>
<evidence type="ECO:0008006" key="5">
    <source>
        <dbReference type="Google" id="ProtNLM"/>
    </source>
</evidence>
<dbReference type="InterPro" id="IPR001296">
    <property type="entry name" value="Glyco_trans_1"/>
</dbReference>
<dbReference type="Pfam" id="PF00534">
    <property type="entry name" value="Glycos_transf_1"/>
    <property type="match status" value="1"/>
</dbReference>
<dbReference type="GO" id="GO:0016757">
    <property type="term" value="F:glycosyltransferase activity"/>
    <property type="evidence" value="ECO:0007669"/>
    <property type="project" value="InterPro"/>
</dbReference>
<feature type="domain" description="Glycosyltransferase subfamily 4-like N-terminal" evidence="2">
    <location>
        <begin position="13"/>
        <end position="175"/>
    </location>
</feature>
<proteinExistence type="predicted"/>
<dbReference type="InterPro" id="IPR028098">
    <property type="entry name" value="Glyco_trans_4-like_N"/>
</dbReference>
<evidence type="ECO:0000313" key="3">
    <source>
        <dbReference type="EMBL" id="OGG73399.1"/>
    </source>
</evidence>
<gene>
    <name evidence="3" type="ORF">A3A34_03170</name>
</gene>
<name>A0A1F6EID2_9BACT</name>
<dbReference type="EMBL" id="MFLU01000020">
    <property type="protein sequence ID" value="OGG73399.1"/>
    <property type="molecule type" value="Genomic_DNA"/>
</dbReference>
<protein>
    <recommendedName>
        <fullName evidence="5">Glycosyltransferase subfamily 4-like N-terminal domain-containing protein</fullName>
    </recommendedName>
</protein>
<dbReference type="PANTHER" id="PTHR12526">
    <property type="entry name" value="GLYCOSYLTRANSFERASE"/>
    <property type="match status" value="1"/>
</dbReference>
<accession>A0A1F6EID2</accession>
<organism evidence="3 4">
    <name type="scientific">Candidatus Kaiserbacteria bacterium RIFCSPLOWO2_01_FULL_50_24</name>
    <dbReference type="NCBI Taxonomy" id="1798507"/>
    <lineage>
        <taxon>Bacteria</taxon>
        <taxon>Candidatus Kaiseribacteriota</taxon>
    </lineage>
</organism>
<dbReference type="STRING" id="1798507.A3A34_03170"/>
<evidence type="ECO:0000259" key="1">
    <source>
        <dbReference type="Pfam" id="PF00534"/>
    </source>
</evidence>
<dbReference type="Proteomes" id="UP000178587">
    <property type="component" value="Unassembled WGS sequence"/>
</dbReference>
<sequence length="334" mass="37158">MKKVLFLITKSNWGGAQRYVYDLATNLPKEQFEAVVACGGSGELIEKLHQHNIRTISIPYLERDISFFKEFLVFAAVLKILRKERPDVVHLNSSKAGGVGVLAARIVGIPKIIFTVHGWPFEERRSALVRKALWIASYLTALLSHTVVCVSDYDLRKARSMSGIHALRIYNGIDLHMSFERGEKIRSAFPPGVSITGTIGELTKNKNQQALIEEARDKPHMFVAIVGEGEERKNLETLIQKYNLDNRVKLFGFMLASKALRGFDSFAFPSLKEGLPYVLLEAKAAGIPIFANRVGGVGEVLDNDLEEFSITRMLQHTALLYKGTPPSDSVLSSA</sequence>
<feature type="domain" description="Glycosyl transferase family 1" evidence="1">
    <location>
        <begin position="189"/>
        <end position="304"/>
    </location>
</feature>
<dbReference type="Pfam" id="PF13439">
    <property type="entry name" value="Glyco_transf_4"/>
    <property type="match status" value="1"/>
</dbReference>
<dbReference type="SUPFAM" id="SSF53756">
    <property type="entry name" value="UDP-Glycosyltransferase/glycogen phosphorylase"/>
    <property type="match status" value="1"/>
</dbReference>
<evidence type="ECO:0000259" key="2">
    <source>
        <dbReference type="Pfam" id="PF13439"/>
    </source>
</evidence>
<reference evidence="3 4" key="1">
    <citation type="journal article" date="2016" name="Nat. Commun.">
        <title>Thousands of microbial genomes shed light on interconnected biogeochemical processes in an aquifer system.</title>
        <authorList>
            <person name="Anantharaman K."/>
            <person name="Brown C.T."/>
            <person name="Hug L.A."/>
            <person name="Sharon I."/>
            <person name="Castelle C.J."/>
            <person name="Probst A.J."/>
            <person name="Thomas B.C."/>
            <person name="Singh A."/>
            <person name="Wilkins M.J."/>
            <person name="Karaoz U."/>
            <person name="Brodie E.L."/>
            <person name="Williams K.H."/>
            <person name="Hubbard S.S."/>
            <person name="Banfield J.F."/>
        </authorList>
    </citation>
    <scope>NUCLEOTIDE SEQUENCE [LARGE SCALE GENOMIC DNA]</scope>
</reference>
<dbReference type="AlphaFoldDB" id="A0A1F6EID2"/>